<gene>
    <name evidence="1" type="ORF">Ate02nite_19970</name>
</gene>
<organism evidence="1 2">
    <name type="scientific">Paractinoplanes tereljensis</name>
    <dbReference type="NCBI Taxonomy" id="571912"/>
    <lineage>
        <taxon>Bacteria</taxon>
        <taxon>Bacillati</taxon>
        <taxon>Actinomycetota</taxon>
        <taxon>Actinomycetes</taxon>
        <taxon>Micromonosporales</taxon>
        <taxon>Micromonosporaceae</taxon>
        <taxon>Paractinoplanes</taxon>
    </lineage>
</organism>
<proteinExistence type="predicted"/>
<protein>
    <submittedName>
        <fullName evidence="1">Uncharacterized protein</fullName>
    </submittedName>
</protein>
<evidence type="ECO:0000313" key="2">
    <source>
        <dbReference type="Proteomes" id="UP000623608"/>
    </source>
</evidence>
<dbReference type="AlphaFoldDB" id="A0A919TSN8"/>
<accession>A0A919TSN8</accession>
<dbReference type="Proteomes" id="UP000623608">
    <property type="component" value="Unassembled WGS sequence"/>
</dbReference>
<dbReference type="EMBL" id="BOMY01000013">
    <property type="protein sequence ID" value="GIF19267.1"/>
    <property type="molecule type" value="Genomic_DNA"/>
</dbReference>
<sequence>MKIPNPNQINIFPGTHHNSHHPTLTVHPRRPFAWDDGAGGGPIMRRYAKPLVVADDLTLLRGETTGVVILPRYLDWSGAAEYDLDSPGRIVDLYRTVLIEATKPADLHEFLDQATLARLWPSLWLPPDLRRTWELRFPELRRTGSKATAA</sequence>
<comment type="caution">
    <text evidence="1">The sequence shown here is derived from an EMBL/GenBank/DDBJ whole genome shotgun (WGS) entry which is preliminary data.</text>
</comment>
<reference evidence="1" key="1">
    <citation type="submission" date="2021-01" db="EMBL/GenBank/DDBJ databases">
        <title>Whole genome shotgun sequence of Actinoplanes tereljensis NBRC 105297.</title>
        <authorList>
            <person name="Komaki H."/>
            <person name="Tamura T."/>
        </authorList>
    </citation>
    <scope>NUCLEOTIDE SEQUENCE</scope>
    <source>
        <strain evidence="1">NBRC 105297</strain>
    </source>
</reference>
<keyword evidence="2" id="KW-1185">Reference proteome</keyword>
<name>A0A919TSN8_9ACTN</name>
<evidence type="ECO:0000313" key="1">
    <source>
        <dbReference type="EMBL" id="GIF19267.1"/>
    </source>
</evidence>